<dbReference type="PROSITE" id="PS51257">
    <property type="entry name" value="PROKAR_LIPOPROTEIN"/>
    <property type="match status" value="1"/>
</dbReference>
<protein>
    <recommendedName>
        <fullName evidence="3">PBP domain-containing protein</fullName>
    </recommendedName>
</protein>
<evidence type="ECO:0000256" key="2">
    <source>
        <dbReference type="SAM" id="SignalP"/>
    </source>
</evidence>
<name>A0A118KMW5_BURCE</name>
<dbReference type="Gene3D" id="3.40.190.10">
    <property type="entry name" value="Periplasmic binding protein-like II"/>
    <property type="match status" value="2"/>
</dbReference>
<dbReference type="InterPro" id="IPR024370">
    <property type="entry name" value="PBP_domain"/>
</dbReference>
<feature type="domain" description="PBP" evidence="3">
    <location>
        <begin position="52"/>
        <end position="316"/>
    </location>
</feature>
<dbReference type="AlphaFoldDB" id="A0A118KMW5"/>
<dbReference type="Proteomes" id="UP000069001">
    <property type="component" value="Unassembled WGS sequence"/>
</dbReference>
<sequence length="350" mass="36960">MQKNISFASLAVALSCVLAVIHPAARAADAADTALRATVAADAGYVRADGAIAIVGGNGVEELIQGLDDLFRQTHPEFRFKLVMKGSATAMPALSAGTSAFAPMTRDAWGGERAAFKQVFGYAPEPILIGHHGFGPRAGAETPPAVYVNARNPLPGLTIAQLTRIFTSGAPEGDINLWSQLDKLPVPAECRARRIHLYGERDDGGAATERRHRLLGGYPFTATYEALADSDAVLDAVADDVCGIGLVGWSNPQRAAGRARVLALGVTDGAYFEPSYDAVAAGRYPLAAPLVIYVNHPPGKPLEPWIKEYLEVALSPQGQALLAKGRDDASGLVPLSADTIARERRKLDGM</sequence>
<feature type="chain" id="PRO_5007160152" description="PBP domain-containing protein" evidence="2">
    <location>
        <begin position="28"/>
        <end position="350"/>
    </location>
</feature>
<evidence type="ECO:0000259" key="3">
    <source>
        <dbReference type="Pfam" id="PF12849"/>
    </source>
</evidence>
<keyword evidence="1 2" id="KW-0732">Signal</keyword>
<evidence type="ECO:0000313" key="4">
    <source>
        <dbReference type="EMBL" id="KVK88952.1"/>
    </source>
</evidence>
<dbReference type="EMBL" id="LOYH01000008">
    <property type="protein sequence ID" value="KVK88952.1"/>
    <property type="molecule type" value="Genomic_DNA"/>
</dbReference>
<gene>
    <name evidence="4" type="ORF">WS90_37205</name>
</gene>
<proteinExistence type="predicted"/>
<dbReference type="Pfam" id="PF12849">
    <property type="entry name" value="PBP_like_2"/>
    <property type="match status" value="1"/>
</dbReference>
<feature type="signal peptide" evidence="2">
    <location>
        <begin position="1"/>
        <end position="27"/>
    </location>
</feature>
<dbReference type="InterPro" id="IPR050811">
    <property type="entry name" value="Phosphate_ABC_transporter"/>
</dbReference>
<comment type="caution">
    <text evidence="4">The sequence shown here is derived from an EMBL/GenBank/DDBJ whole genome shotgun (WGS) entry which is preliminary data.</text>
</comment>
<dbReference type="PANTHER" id="PTHR30570">
    <property type="entry name" value="PERIPLASMIC PHOSPHATE BINDING COMPONENT OF PHOSPHATE ABC TRANSPORTER"/>
    <property type="match status" value="1"/>
</dbReference>
<evidence type="ECO:0000256" key="1">
    <source>
        <dbReference type="ARBA" id="ARBA00022729"/>
    </source>
</evidence>
<dbReference type="SUPFAM" id="SSF53850">
    <property type="entry name" value="Periplasmic binding protein-like II"/>
    <property type="match status" value="1"/>
</dbReference>
<organism evidence="4 5">
    <name type="scientific">Burkholderia cepacia</name>
    <name type="common">Pseudomonas cepacia</name>
    <dbReference type="NCBI Taxonomy" id="292"/>
    <lineage>
        <taxon>Bacteria</taxon>
        <taxon>Pseudomonadati</taxon>
        <taxon>Pseudomonadota</taxon>
        <taxon>Betaproteobacteria</taxon>
        <taxon>Burkholderiales</taxon>
        <taxon>Burkholderiaceae</taxon>
        <taxon>Burkholderia</taxon>
        <taxon>Burkholderia cepacia complex</taxon>
    </lineage>
</organism>
<accession>A0A118KMW5</accession>
<reference evidence="4 5" key="1">
    <citation type="submission" date="2015-11" db="EMBL/GenBank/DDBJ databases">
        <title>Expanding the genomic diversity of Burkholderia species for the development of highly accurate diagnostics.</title>
        <authorList>
            <person name="Sahl J."/>
            <person name="Keim P."/>
            <person name="Wagner D."/>
        </authorList>
    </citation>
    <scope>NUCLEOTIDE SEQUENCE [LARGE SCALE GENOMIC DNA]</scope>
    <source>
        <strain evidence="4 5">MSMB1302</strain>
    </source>
</reference>
<evidence type="ECO:0000313" key="5">
    <source>
        <dbReference type="Proteomes" id="UP000069001"/>
    </source>
</evidence>
<dbReference type="PANTHER" id="PTHR30570:SF6">
    <property type="entry name" value="PHOSPHATE-BINDING PROTEIN PSTS"/>
    <property type="match status" value="1"/>
</dbReference>